<keyword evidence="1 8" id="KW-0963">Cytoplasm</keyword>
<feature type="binding site" evidence="8">
    <location>
        <position position="48"/>
    </location>
    <ligand>
        <name>GTP</name>
        <dbReference type="ChEBI" id="CHEBI:37565"/>
    </ligand>
</feature>
<comment type="function">
    <text evidence="8">Transfers a GMP moiety from GTP to Mo-molybdopterin (Mo-MPT) cofactor (Moco or molybdenum cofactor) to form Mo-molybdopterin guanine dinucleotide (Mo-MGD) cofactor.</text>
</comment>
<sequence length="202" mass="21889">MKVPCVILCGGRSRRFGRDKLRAHLAGKPLLTHVIDRVSAQCAPVALNQAPVDLAIQYGLENLPDKTGDGLHPGQGPLAGVLSALEWAQALGAPSVMTCAGDTPFIPLGWAAKLQGETKGQIVVPQSRGHAHYITALWPVRLYKEIEAALRVQDNRVGKFVNSHPHKFVEFTDAQGIDPFLNINTAEDMETAEIYVQGLTPR</sequence>
<comment type="subunit">
    <text evidence="8">Monomer.</text>
</comment>
<dbReference type="GO" id="GO:0005525">
    <property type="term" value="F:GTP binding"/>
    <property type="evidence" value="ECO:0007669"/>
    <property type="project" value="UniProtKB-UniRule"/>
</dbReference>
<name>A0A7C5LZQ8_9PROT</name>
<dbReference type="SUPFAM" id="SSF53448">
    <property type="entry name" value="Nucleotide-diphospho-sugar transferases"/>
    <property type="match status" value="1"/>
</dbReference>
<organism evidence="10">
    <name type="scientific">Hellea balneolensis</name>
    <dbReference type="NCBI Taxonomy" id="287478"/>
    <lineage>
        <taxon>Bacteria</taxon>
        <taxon>Pseudomonadati</taxon>
        <taxon>Pseudomonadota</taxon>
        <taxon>Alphaproteobacteria</taxon>
        <taxon>Maricaulales</taxon>
        <taxon>Robiginitomaculaceae</taxon>
        <taxon>Hellea</taxon>
    </lineage>
</organism>
<feature type="binding site" evidence="8">
    <location>
        <begin position="8"/>
        <end position="10"/>
    </location>
    <ligand>
        <name>GTP</name>
        <dbReference type="ChEBI" id="CHEBI:37565"/>
    </ligand>
</feature>
<dbReference type="Pfam" id="PF12804">
    <property type="entry name" value="NTP_transf_3"/>
    <property type="match status" value="1"/>
</dbReference>
<keyword evidence="10" id="KW-0548">Nucleotidyltransferase</keyword>
<comment type="caution">
    <text evidence="10">The sequence shown here is derived from an EMBL/GenBank/DDBJ whole genome shotgun (WGS) entry which is preliminary data.</text>
</comment>
<comment type="similarity">
    <text evidence="8">Belongs to the MobA family.</text>
</comment>
<evidence type="ECO:0000256" key="2">
    <source>
        <dbReference type="ARBA" id="ARBA00022679"/>
    </source>
</evidence>
<reference evidence="10" key="1">
    <citation type="journal article" date="2020" name="mSystems">
        <title>Genome- and Community-Level Interaction Insights into Carbon Utilization and Element Cycling Functions of Hydrothermarchaeota in Hydrothermal Sediment.</title>
        <authorList>
            <person name="Zhou Z."/>
            <person name="Liu Y."/>
            <person name="Xu W."/>
            <person name="Pan J."/>
            <person name="Luo Z.H."/>
            <person name="Li M."/>
        </authorList>
    </citation>
    <scope>NUCLEOTIDE SEQUENCE [LARGE SCALE GENOMIC DNA]</scope>
    <source>
        <strain evidence="10">HyVt-485</strain>
    </source>
</reference>
<dbReference type="Gene3D" id="3.90.550.10">
    <property type="entry name" value="Spore Coat Polysaccharide Biosynthesis Protein SpsA, Chain A"/>
    <property type="match status" value="1"/>
</dbReference>
<evidence type="ECO:0000256" key="4">
    <source>
        <dbReference type="ARBA" id="ARBA00022741"/>
    </source>
</evidence>
<keyword evidence="5 8" id="KW-0460">Magnesium</keyword>
<dbReference type="GO" id="GO:0061603">
    <property type="term" value="F:molybdenum cofactor guanylyltransferase activity"/>
    <property type="evidence" value="ECO:0007669"/>
    <property type="project" value="UniProtKB-EC"/>
</dbReference>
<comment type="domain">
    <text evidence="8">The N-terminal domain determines nucleotide recognition and specific binding, while the C-terminal domain determines the specific binding to the target protein.</text>
</comment>
<dbReference type="GO" id="GO:0046872">
    <property type="term" value="F:metal ion binding"/>
    <property type="evidence" value="ECO:0007669"/>
    <property type="project" value="UniProtKB-KW"/>
</dbReference>
<keyword evidence="2 8" id="KW-0808">Transferase</keyword>
<dbReference type="HAMAP" id="MF_00316">
    <property type="entry name" value="MobA"/>
    <property type="match status" value="1"/>
</dbReference>
<dbReference type="InterPro" id="IPR029044">
    <property type="entry name" value="Nucleotide-diphossugar_trans"/>
</dbReference>
<comment type="subcellular location">
    <subcellularLocation>
        <location evidence="8">Cytoplasm</location>
    </subcellularLocation>
</comment>
<evidence type="ECO:0000256" key="8">
    <source>
        <dbReference type="HAMAP-Rule" id="MF_00316"/>
    </source>
</evidence>
<dbReference type="InterPro" id="IPR025877">
    <property type="entry name" value="MobA-like_NTP_Trfase"/>
</dbReference>
<dbReference type="AlphaFoldDB" id="A0A7C5LZQ8"/>
<feature type="binding site" evidence="8">
    <location>
        <position position="65"/>
    </location>
    <ligand>
        <name>GTP</name>
        <dbReference type="ChEBI" id="CHEBI:37565"/>
    </ligand>
</feature>
<keyword evidence="4 8" id="KW-0547">Nucleotide-binding</keyword>
<dbReference type="GO" id="GO:1902758">
    <property type="term" value="P:bis(molybdopterin guanine dinucleotide)molybdenum biosynthetic process"/>
    <property type="evidence" value="ECO:0007669"/>
    <property type="project" value="TreeGrafter"/>
</dbReference>
<feature type="binding site" evidence="8">
    <location>
        <position position="102"/>
    </location>
    <ligand>
        <name>Mg(2+)</name>
        <dbReference type="ChEBI" id="CHEBI:18420"/>
    </ligand>
</feature>
<evidence type="ECO:0000256" key="3">
    <source>
        <dbReference type="ARBA" id="ARBA00022723"/>
    </source>
</evidence>
<protein>
    <recommendedName>
        <fullName evidence="8">Molybdenum cofactor guanylyltransferase</fullName>
        <shortName evidence="8">MoCo guanylyltransferase</shortName>
        <ecNumber evidence="8">2.7.7.77</ecNumber>
    </recommendedName>
    <alternativeName>
        <fullName evidence="8">GTP:molybdopterin guanylyltransferase</fullName>
    </alternativeName>
    <alternativeName>
        <fullName evidence="8">Mo-MPT guanylyltransferase</fullName>
    </alternativeName>
    <alternativeName>
        <fullName evidence="8">Molybdopterin guanylyltransferase</fullName>
    </alternativeName>
    <alternativeName>
        <fullName evidence="8">Molybdopterin-guanine dinucleotide synthase</fullName>
        <shortName evidence="8">MGD synthase</shortName>
    </alternativeName>
</protein>
<evidence type="ECO:0000256" key="5">
    <source>
        <dbReference type="ARBA" id="ARBA00022842"/>
    </source>
</evidence>
<feature type="domain" description="MobA-like NTP transferase" evidence="9">
    <location>
        <begin position="5"/>
        <end position="164"/>
    </location>
</feature>
<evidence type="ECO:0000259" key="9">
    <source>
        <dbReference type="Pfam" id="PF12804"/>
    </source>
</evidence>
<dbReference type="EC" id="2.7.7.77" evidence="8"/>
<evidence type="ECO:0000256" key="1">
    <source>
        <dbReference type="ARBA" id="ARBA00022490"/>
    </source>
</evidence>
<gene>
    <name evidence="8" type="primary">mobA</name>
    <name evidence="10" type="ORF">ENJ42_00505</name>
</gene>
<dbReference type="Proteomes" id="UP000885830">
    <property type="component" value="Unassembled WGS sequence"/>
</dbReference>
<accession>A0A7C5LZQ8</accession>
<evidence type="ECO:0000256" key="7">
    <source>
        <dbReference type="ARBA" id="ARBA00023150"/>
    </source>
</evidence>
<evidence type="ECO:0000313" key="10">
    <source>
        <dbReference type="EMBL" id="HHL42071.1"/>
    </source>
</evidence>
<comment type="catalytic activity">
    <reaction evidence="8">
        <text>Mo-molybdopterin + GTP + H(+) = Mo-molybdopterin guanine dinucleotide + diphosphate</text>
        <dbReference type="Rhea" id="RHEA:34243"/>
        <dbReference type="ChEBI" id="CHEBI:15378"/>
        <dbReference type="ChEBI" id="CHEBI:33019"/>
        <dbReference type="ChEBI" id="CHEBI:37565"/>
        <dbReference type="ChEBI" id="CHEBI:71302"/>
        <dbReference type="ChEBI" id="CHEBI:71310"/>
        <dbReference type="EC" id="2.7.7.77"/>
    </reaction>
</comment>
<dbReference type="PANTHER" id="PTHR19136:SF81">
    <property type="entry name" value="MOLYBDENUM COFACTOR GUANYLYLTRANSFERASE"/>
    <property type="match status" value="1"/>
</dbReference>
<evidence type="ECO:0000256" key="6">
    <source>
        <dbReference type="ARBA" id="ARBA00023134"/>
    </source>
</evidence>
<proteinExistence type="inferred from homology"/>
<dbReference type="InterPro" id="IPR013482">
    <property type="entry name" value="Molybde_CF_guanTrfase"/>
</dbReference>
<keyword evidence="7 8" id="KW-0501">Molybdenum cofactor biosynthesis</keyword>
<feature type="binding site" evidence="8">
    <location>
        <position position="102"/>
    </location>
    <ligand>
        <name>GTP</name>
        <dbReference type="ChEBI" id="CHEBI:37565"/>
    </ligand>
</feature>
<feature type="binding site" evidence="8">
    <location>
        <position position="20"/>
    </location>
    <ligand>
        <name>GTP</name>
        <dbReference type="ChEBI" id="CHEBI:37565"/>
    </ligand>
</feature>
<keyword evidence="6 8" id="KW-0342">GTP-binding</keyword>
<comment type="cofactor">
    <cofactor evidence="8">
        <name>Mg(2+)</name>
        <dbReference type="ChEBI" id="CHEBI:18420"/>
    </cofactor>
</comment>
<keyword evidence="3 8" id="KW-0479">Metal-binding</keyword>
<dbReference type="GO" id="GO:0005737">
    <property type="term" value="C:cytoplasm"/>
    <property type="evidence" value="ECO:0007669"/>
    <property type="project" value="UniProtKB-SubCell"/>
</dbReference>
<dbReference type="CDD" id="cd02503">
    <property type="entry name" value="MobA"/>
    <property type="match status" value="1"/>
</dbReference>
<dbReference type="EMBL" id="DRMJ01000023">
    <property type="protein sequence ID" value="HHL42071.1"/>
    <property type="molecule type" value="Genomic_DNA"/>
</dbReference>
<dbReference type="PANTHER" id="PTHR19136">
    <property type="entry name" value="MOLYBDENUM COFACTOR GUANYLYLTRANSFERASE"/>
    <property type="match status" value="1"/>
</dbReference>